<gene>
    <name evidence="2" type="ORF">R1flu_005001</name>
</gene>
<dbReference type="InterPro" id="IPR002182">
    <property type="entry name" value="NB-ARC"/>
</dbReference>
<dbReference type="SUPFAM" id="SSF52047">
    <property type="entry name" value="RNI-like"/>
    <property type="match status" value="1"/>
</dbReference>
<sequence>MSKERTFRKFFSCSCLQFSGYNSLSPAQSMNGVTQLHLPYDADGPSSKTYTMDELRKVLDTLEDILLTDDGKSGKKRTSGEKFSEVREFCYKNVPLLGQICDKVGKAANAQKPDAGAPHTSRMDLCKEVARLLEGAAHLEWVGAFLLIMGLTLDRISEASKYPHQLRSCMQELRDLGRRVRRTHDRIKSSEDSEALEILQKAVELICKHAHFYITAKSGKAQLNIQSFGHRLCFAETDIEKLVNLRTDITELYPKLILVELDQVLRASKTWRIGESFKLSEETVAELVGTEEQVEKASATLMTLLSLPELGNKVHALILDGEPGVGKSVVGQLVAAKLEREKAFDEYDCCKIDMSGGEKCIQVRKLQMDLYAKLSRGEARKICDPEEGRSELEKLFRRREKPSLIFFDDSHEPDDLNQLLPNHLHSCLRPGSILLVTTANGGVISSLRTKGVVCSEYRVTELEEEDARTLLMRQILGDHRILPNSHIGRELMQDEKFQKLLKFCDGVPGVIVVVGSFIRDRGHEFLDEHLSGSDRHSLSFEAAYKKFGEALQEEFLQKLTTAAGQVLLSLSDGNPIFDMRLSHSLQFLCEQLQKCPRMKELFLDIVAVHLGRKCKDVKLLTWAEDAMYMDTLKRLSMVKHSAEENELVVRVHGLLVGTARKMDNTARPGRRMVLDRKVDKDPPSYLENAQFGDVFAKPEIAKFNHCKDLHSEFPHDLHSEFPHLHLDTSKLRYLELQGTDITRIFGSGAVPSDLKYLKIRECRLPFPLHELRRLVFLHLDLQMDLTHDLKSIQDMQFLQELKLENTASLEVLGPQLQNLRSAHINNCPNFEELRELNQISELQIVNCPNFRISCVDGLRHLKTLSLVEFQFTEFPDSFEIPPGVQVVDISRNRNLEKLPTFAQGSSVKKLDLRFCSRLQLSWDTLRAVVPNLEELYLEGCLALERVLSLPEHFPELKVLDVQGCTRIPSTELLPLDKIVESRSPPLRILGGRVEFEDESMKTKMVLKQVQEC</sequence>
<dbReference type="AlphaFoldDB" id="A0ABD1YUX4"/>
<dbReference type="SMART" id="SM00382">
    <property type="entry name" value="AAA"/>
    <property type="match status" value="1"/>
</dbReference>
<dbReference type="PANTHER" id="PTHR36766:SF64">
    <property type="entry name" value="OS12G0206100 PROTEIN"/>
    <property type="match status" value="1"/>
</dbReference>
<dbReference type="SUPFAM" id="SSF52540">
    <property type="entry name" value="P-loop containing nucleoside triphosphate hydrolases"/>
    <property type="match status" value="1"/>
</dbReference>
<comment type="caution">
    <text evidence="2">The sequence shown here is derived from an EMBL/GenBank/DDBJ whole genome shotgun (WGS) entry which is preliminary data.</text>
</comment>
<dbReference type="Proteomes" id="UP001605036">
    <property type="component" value="Unassembled WGS sequence"/>
</dbReference>
<evidence type="ECO:0000259" key="1">
    <source>
        <dbReference type="SMART" id="SM00382"/>
    </source>
</evidence>
<reference evidence="2 3" key="1">
    <citation type="submission" date="2024-09" db="EMBL/GenBank/DDBJ databases">
        <title>Chromosome-scale assembly of Riccia fluitans.</title>
        <authorList>
            <person name="Paukszto L."/>
            <person name="Sawicki J."/>
            <person name="Karawczyk K."/>
            <person name="Piernik-Szablinska J."/>
            <person name="Szczecinska M."/>
            <person name="Mazdziarz M."/>
        </authorList>
    </citation>
    <scope>NUCLEOTIDE SEQUENCE [LARGE SCALE GENOMIC DNA]</scope>
    <source>
        <strain evidence="2">Rf_01</strain>
        <tissue evidence="2">Aerial parts of the thallus</tissue>
    </source>
</reference>
<protein>
    <recommendedName>
        <fullName evidence="1">AAA+ ATPase domain-containing protein</fullName>
    </recommendedName>
</protein>
<feature type="domain" description="AAA+ ATPase" evidence="1">
    <location>
        <begin position="313"/>
        <end position="486"/>
    </location>
</feature>
<name>A0ABD1YUX4_9MARC</name>
<evidence type="ECO:0000313" key="3">
    <source>
        <dbReference type="Proteomes" id="UP001605036"/>
    </source>
</evidence>
<dbReference type="Gene3D" id="3.80.10.10">
    <property type="entry name" value="Ribonuclease Inhibitor"/>
    <property type="match status" value="2"/>
</dbReference>
<dbReference type="Gene3D" id="3.40.50.300">
    <property type="entry name" value="P-loop containing nucleotide triphosphate hydrolases"/>
    <property type="match status" value="1"/>
</dbReference>
<dbReference type="InterPro" id="IPR003593">
    <property type="entry name" value="AAA+_ATPase"/>
</dbReference>
<organism evidence="2 3">
    <name type="scientific">Riccia fluitans</name>
    <dbReference type="NCBI Taxonomy" id="41844"/>
    <lineage>
        <taxon>Eukaryota</taxon>
        <taxon>Viridiplantae</taxon>
        <taxon>Streptophyta</taxon>
        <taxon>Embryophyta</taxon>
        <taxon>Marchantiophyta</taxon>
        <taxon>Marchantiopsida</taxon>
        <taxon>Marchantiidae</taxon>
        <taxon>Marchantiales</taxon>
        <taxon>Ricciaceae</taxon>
        <taxon>Riccia</taxon>
    </lineage>
</organism>
<dbReference type="EMBL" id="JBHFFA010000003">
    <property type="protein sequence ID" value="KAL2633522.1"/>
    <property type="molecule type" value="Genomic_DNA"/>
</dbReference>
<dbReference type="PANTHER" id="PTHR36766">
    <property type="entry name" value="PLANT BROAD-SPECTRUM MILDEW RESISTANCE PROTEIN RPW8"/>
    <property type="match status" value="1"/>
</dbReference>
<keyword evidence="3" id="KW-1185">Reference proteome</keyword>
<evidence type="ECO:0000313" key="2">
    <source>
        <dbReference type="EMBL" id="KAL2633522.1"/>
    </source>
</evidence>
<dbReference type="InterPro" id="IPR027417">
    <property type="entry name" value="P-loop_NTPase"/>
</dbReference>
<dbReference type="PRINTS" id="PR00364">
    <property type="entry name" value="DISEASERSIST"/>
</dbReference>
<accession>A0ABD1YUX4</accession>
<dbReference type="Pfam" id="PF00931">
    <property type="entry name" value="NB-ARC"/>
    <property type="match status" value="1"/>
</dbReference>
<dbReference type="InterPro" id="IPR032675">
    <property type="entry name" value="LRR_dom_sf"/>
</dbReference>
<proteinExistence type="predicted"/>